<keyword evidence="2" id="KW-0560">Oxidoreductase</keyword>
<dbReference type="AlphaFoldDB" id="A0A2W7MCZ6"/>
<dbReference type="InterPro" id="IPR004360">
    <property type="entry name" value="Glyas_Fos-R_dOase_dom"/>
</dbReference>
<organism evidence="2 3">
    <name type="scientific">Psychrobacillus insolitus</name>
    <dbReference type="NCBI Taxonomy" id="1461"/>
    <lineage>
        <taxon>Bacteria</taxon>
        <taxon>Bacillati</taxon>
        <taxon>Bacillota</taxon>
        <taxon>Bacilli</taxon>
        <taxon>Bacillales</taxon>
        <taxon>Bacillaceae</taxon>
        <taxon>Psychrobacillus</taxon>
    </lineage>
</organism>
<gene>
    <name evidence="2" type="ORF">C7437_10689</name>
</gene>
<feature type="domain" description="VOC" evidence="1">
    <location>
        <begin position="136"/>
        <end position="250"/>
    </location>
</feature>
<dbReference type="PROSITE" id="PS51819">
    <property type="entry name" value="VOC"/>
    <property type="match status" value="2"/>
</dbReference>
<dbReference type="GO" id="GO:0051213">
    <property type="term" value="F:dioxygenase activity"/>
    <property type="evidence" value="ECO:0007669"/>
    <property type="project" value="UniProtKB-KW"/>
</dbReference>
<evidence type="ECO:0000259" key="1">
    <source>
        <dbReference type="PROSITE" id="PS51819"/>
    </source>
</evidence>
<dbReference type="InterPro" id="IPR050383">
    <property type="entry name" value="GlyoxalaseI/FosfomycinResist"/>
</dbReference>
<sequence>MSNVKVSRLVYADFHSTNVDGMVDYYVNVMGYSITEEKDGIFYLSNCLDHHNIVITPGDENAIKSLGYQLNRKQTIEEVYVELQSKGIVAKVLKNAKPGIAELVELQDPDGIVIELFNDIALSKNGYSSSGIVPLKLGHIAFCAINHQEVVDFYQDVLGFQFTDKIGENFCNFLTCNMDHHVLNIVASDQSKLHHIAFQLKDAGHQNASSDLLQKFNHPVIWGPSRHTAGHNIATYHYDPDGHVIELYTDMDVFLPELGIFEPRPWHKELPLKPKVWNSLSSWGTEFQMDLSKI</sequence>
<name>A0A2W7MCZ6_9BACI</name>
<dbReference type="InterPro" id="IPR029068">
    <property type="entry name" value="Glyas_Bleomycin-R_OHBP_Dase"/>
</dbReference>
<dbReference type="Gene3D" id="3.10.180.10">
    <property type="entry name" value="2,3-Dihydroxybiphenyl 1,2-Dioxygenase, domain 1"/>
    <property type="match status" value="2"/>
</dbReference>
<evidence type="ECO:0000313" key="2">
    <source>
        <dbReference type="EMBL" id="PZX03664.1"/>
    </source>
</evidence>
<keyword evidence="2" id="KW-0223">Dioxygenase</keyword>
<protein>
    <submittedName>
        <fullName evidence="2">Catechol 2,3-dioxygenase-like lactoylglutathione lyase family enzyme</fullName>
    </submittedName>
</protein>
<dbReference type="GO" id="GO:0016829">
    <property type="term" value="F:lyase activity"/>
    <property type="evidence" value="ECO:0007669"/>
    <property type="project" value="UniProtKB-KW"/>
</dbReference>
<dbReference type="RefSeq" id="WP_170122375.1">
    <property type="nucleotide sequence ID" value="NZ_QKZI01000006.1"/>
</dbReference>
<dbReference type="PANTHER" id="PTHR21366:SF14">
    <property type="entry name" value="GLYOXALASE DOMAIN-CONTAINING PROTEIN 5"/>
    <property type="match status" value="1"/>
</dbReference>
<keyword evidence="2" id="KW-0456">Lyase</keyword>
<dbReference type="PANTHER" id="PTHR21366">
    <property type="entry name" value="GLYOXALASE FAMILY PROTEIN"/>
    <property type="match status" value="1"/>
</dbReference>
<comment type="caution">
    <text evidence="2">The sequence shown here is derived from an EMBL/GenBank/DDBJ whole genome shotgun (WGS) entry which is preliminary data.</text>
</comment>
<keyword evidence="3" id="KW-1185">Reference proteome</keyword>
<dbReference type="SUPFAM" id="SSF54593">
    <property type="entry name" value="Glyoxalase/Bleomycin resistance protein/Dihydroxybiphenyl dioxygenase"/>
    <property type="match status" value="2"/>
</dbReference>
<dbReference type="InterPro" id="IPR037523">
    <property type="entry name" value="VOC_core"/>
</dbReference>
<proteinExistence type="predicted"/>
<accession>A0A2W7MCZ6</accession>
<dbReference type="Pfam" id="PF00903">
    <property type="entry name" value="Glyoxalase"/>
    <property type="match status" value="2"/>
</dbReference>
<feature type="domain" description="VOC" evidence="1">
    <location>
        <begin position="8"/>
        <end position="119"/>
    </location>
</feature>
<dbReference type="EMBL" id="QKZI01000006">
    <property type="protein sequence ID" value="PZX03664.1"/>
    <property type="molecule type" value="Genomic_DNA"/>
</dbReference>
<reference evidence="2 3" key="1">
    <citation type="submission" date="2018-06" db="EMBL/GenBank/DDBJ databases">
        <title>Genomic Encyclopedia of Type Strains, Phase IV (KMG-IV): sequencing the most valuable type-strain genomes for metagenomic binning, comparative biology and taxonomic classification.</title>
        <authorList>
            <person name="Goeker M."/>
        </authorList>
    </citation>
    <scope>NUCLEOTIDE SEQUENCE [LARGE SCALE GENOMIC DNA]</scope>
    <source>
        <strain evidence="2 3">DSM 5</strain>
    </source>
</reference>
<evidence type="ECO:0000313" key="3">
    <source>
        <dbReference type="Proteomes" id="UP000248646"/>
    </source>
</evidence>
<dbReference type="Proteomes" id="UP000248646">
    <property type="component" value="Unassembled WGS sequence"/>
</dbReference>